<name>A0A428UR45_9HYPO</name>
<feature type="non-terminal residue" evidence="1">
    <location>
        <position position="96"/>
    </location>
</feature>
<protein>
    <submittedName>
        <fullName evidence="1">Uncharacterized protein</fullName>
    </submittedName>
</protein>
<dbReference type="EMBL" id="NIZV01000043">
    <property type="protein sequence ID" value="RSM16743.1"/>
    <property type="molecule type" value="Genomic_DNA"/>
</dbReference>
<accession>A0A428UR45</accession>
<keyword evidence="2" id="KW-1185">Reference proteome</keyword>
<sequence length="96" mass="10449">MIEGDPPTVRPRAVQTISVQEGKFIVGIMTVQSTNKLSRTDNDAPTDEIDYPDGGFKAWMVVVGAWCAMVPPMGLLNTLAVLQAWISENELEGISE</sequence>
<gene>
    <name evidence="1" type="ORF">CDV31_004516</name>
</gene>
<evidence type="ECO:0000313" key="1">
    <source>
        <dbReference type="EMBL" id="RSM16743.1"/>
    </source>
</evidence>
<comment type="caution">
    <text evidence="1">The sequence shown here is derived from an EMBL/GenBank/DDBJ whole genome shotgun (WGS) entry which is preliminary data.</text>
</comment>
<evidence type="ECO:0000313" key="2">
    <source>
        <dbReference type="Proteomes" id="UP000288429"/>
    </source>
</evidence>
<dbReference type="AlphaFoldDB" id="A0A428UR45"/>
<dbReference type="Proteomes" id="UP000288429">
    <property type="component" value="Unassembled WGS sequence"/>
</dbReference>
<proteinExistence type="predicted"/>
<organism evidence="1 2">
    <name type="scientific">Fusarium ambrosium</name>
    <dbReference type="NCBI Taxonomy" id="131363"/>
    <lineage>
        <taxon>Eukaryota</taxon>
        <taxon>Fungi</taxon>
        <taxon>Dikarya</taxon>
        <taxon>Ascomycota</taxon>
        <taxon>Pezizomycotina</taxon>
        <taxon>Sordariomycetes</taxon>
        <taxon>Hypocreomycetidae</taxon>
        <taxon>Hypocreales</taxon>
        <taxon>Nectriaceae</taxon>
        <taxon>Fusarium</taxon>
        <taxon>Fusarium solani species complex</taxon>
    </lineage>
</organism>
<reference evidence="1 2" key="1">
    <citation type="submission" date="2017-06" db="EMBL/GenBank/DDBJ databases">
        <title>Cmopartive genomic analysis of Ambrosia Fusariam Clade fungi.</title>
        <authorList>
            <person name="Stajich J.E."/>
            <person name="Carrillo J."/>
            <person name="Kijimoto T."/>
            <person name="Eskalen A."/>
            <person name="O'Donnell K."/>
            <person name="Kasson M."/>
        </authorList>
    </citation>
    <scope>NUCLEOTIDE SEQUENCE [LARGE SCALE GENOMIC DNA]</scope>
    <source>
        <strain evidence="1 2">NRRL 20438</strain>
    </source>
</reference>